<feature type="transmembrane region" description="Helical" evidence="7">
    <location>
        <begin position="83"/>
        <end position="107"/>
    </location>
</feature>
<evidence type="ECO:0000256" key="4">
    <source>
        <dbReference type="ARBA" id="ARBA00022692"/>
    </source>
</evidence>
<comment type="caution">
    <text evidence="9">The sequence shown here is derived from an EMBL/GenBank/DDBJ whole genome shotgun (WGS) entry which is preliminary data.</text>
</comment>
<keyword evidence="3" id="KW-1003">Cell membrane</keyword>
<keyword evidence="10" id="KW-1185">Reference proteome</keyword>
<feature type="transmembrane region" description="Helical" evidence="7">
    <location>
        <begin position="238"/>
        <end position="256"/>
    </location>
</feature>
<dbReference type="PANTHER" id="PTHR30151:SF0">
    <property type="entry name" value="ABC TRANSPORTER PERMEASE PROTEIN MJ0413-RELATED"/>
    <property type="match status" value="1"/>
</dbReference>
<dbReference type="RefSeq" id="WP_160056374.1">
    <property type="nucleotide sequence ID" value="NZ_BMQX01000033.1"/>
</dbReference>
<feature type="transmembrane region" description="Helical" evidence="7">
    <location>
        <begin position="200"/>
        <end position="217"/>
    </location>
</feature>
<keyword evidence="6 7" id="KW-0472">Membrane</keyword>
<dbReference type="Pfam" id="PF00528">
    <property type="entry name" value="BPD_transp_1"/>
    <property type="match status" value="1"/>
</dbReference>
<accession>A0ABQ2RGY2</accession>
<comment type="subcellular location">
    <subcellularLocation>
        <location evidence="1 7">Cell membrane</location>
        <topology evidence="1 7">Multi-pass membrane protein</topology>
    </subcellularLocation>
</comment>
<sequence length="274" mass="30280">MKRLMNLTPSKPLSIFLSLLPFVLVFFLYGSLSNARLAENPNDKLLPSFSQIGSAIDRLAFNEDKRTGKYILWADTQASVLRIAVGVTISAALGLTIGLFTGLIPLARANLSPIITIISLIPPMAILPILFISFGLGELAKVMLIIVGTAPVIIRDIQMRVLQLPSEQLIKALTLGASTWLVALRVVLPQILPSLLSSMRFSLGAAWLFLIAAEAIAAQEGLGYRIFLVRRYMSMDVIFPYVIWITTLAFLMDFSLKRLSQVCFPWYHSNENGK</sequence>
<dbReference type="InterPro" id="IPR000515">
    <property type="entry name" value="MetI-like"/>
</dbReference>
<protein>
    <submittedName>
        <fullName evidence="9">ABC transporter permease</fullName>
    </submittedName>
</protein>
<evidence type="ECO:0000256" key="2">
    <source>
        <dbReference type="ARBA" id="ARBA00022448"/>
    </source>
</evidence>
<name>A0ABQ2RGY2_9GAMM</name>
<dbReference type="Gene3D" id="1.10.3720.10">
    <property type="entry name" value="MetI-like"/>
    <property type="match status" value="1"/>
</dbReference>
<feature type="domain" description="ABC transmembrane type-1" evidence="8">
    <location>
        <begin position="76"/>
        <end position="260"/>
    </location>
</feature>
<evidence type="ECO:0000259" key="8">
    <source>
        <dbReference type="PROSITE" id="PS50928"/>
    </source>
</evidence>
<evidence type="ECO:0000256" key="3">
    <source>
        <dbReference type="ARBA" id="ARBA00022475"/>
    </source>
</evidence>
<reference evidence="10" key="1">
    <citation type="journal article" date="2019" name="Int. J. Syst. Evol. Microbiol.">
        <title>The Global Catalogue of Microorganisms (GCM) 10K type strain sequencing project: providing services to taxonomists for standard genome sequencing and annotation.</title>
        <authorList>
            <consortium name="The Broad Institute Genomics Platform"/>
            <consortium name="The Broad Institute Genome Sequencing Center for Infectious Disease"/>
            <person name="Wu L."/>
            <person name="Ma J."/>
        </authorList>
    </citation>
    <scope>NUCLEOTIDE SEQUENCE [LARGE SCALE GENOMIC DNA]</scope>
    <source>
        <strain evidence="10">JCM 32306</strain>
    </source>
</reference>
<evidence type="ECO:0000256" key="1">
    <source>
        <dbReference type="ARBA" id="ARBA00004651"/>
    </source>
</evidence>
<evidence type="ECO:0000256" key="5">
    <source>
        <dbReference type="ARBA" id="ARBA00022989"/>
    </source>
</evidence>
<dbReference type="EMBL" id="BMQX01000033">
    <property type="protein sequence ID" value="GGQ31699.1"/>
    <property type="molecule type" value="Genomic_DNA"/>
</dbReference>
<dbReference type="InterPro" id="IPR035906">
    <property type="entry name" value="MetI-like_sf"/>
</dbReference>
<dbReference type="SUPFAM" id="SSF161098">
    <property type="entry name" value="MetI-like"/>
    <property type="match status" value="1"/>
</dbReference>
<keyword evidence="5 7" id="KW-1133">Transmembrane helix</keyword>
<keyword evidence="2 7" id="KW-0813">Transport</keyword>
<organism evidence="9 10">
    <name type="scientific">Shewanella litoralis</name>
    <dbReference type="NCBI Taxonomy" id="2282700"/>
    <lineage>
        <taxon>Bacteria</taxon>
        <taxon>Pseudomonadati</taxon>
        <taxon>Pseudomonadota</taxon>
        <taxon>Gammaproteobacteria</taxon>
        <taxon>Alteromonadales</taxon>
        <taxon>Shewanellaceae</taxon>
        <taxon>Shewanella</taxon>
    </lineage>
</organism>
<evidence type="ECO:0000313" key="9">
    <source>
        <dbReference type="EMBL" id="GGQ31699.1"/>
    </source>
</evidence>
<dbReference type="PROSITE" id="PS50928">
    <property type="entry name" value="ABC_TM1"/>
    <property type="match status" value="1"/>
</dbReference>
<dbReference type="Proteomes" id="UP000619118">
    <property type="component" value="Unassembled WGS sequence"/>
</dbReference>
<gene>
    <name evidence="9" type="ORF">GCM10009411_34120</name>
</gene>
<proteinExistence type="inferred from homology"/>
<feature type="transmembrane region" description="Helical" evidence="7">
    <location>
        <begin position="114"/>
        <end position="133"/>
    </location>
</feature>
<keyword evidence="4 7" id="KW-0812">Transmembrane</keyword>
<feature type="transmembrane region" description="Helical" evidence="7">
    <location>
        <begin position="169"/>
        <end position="188"/>
    </location>
</feature>
<evidence type="ECO:0000256" key="6">
    <source>
        <dbReference type="ARBA" id="ARBA00023136"/>
    </source>
</evidence>
<dbReference type="PANTHER" id="PTHR30151">
    <property type="entry name" value="ALKANE SULFONATE ABC TRANSPORTER-RELATED, MEMBRANE SUBUNIT"/>
    <property type="match status" value="1"/>
</dbReference>
<evidence type="ECO:0000313" key="10">
    <source>
        <dbReference type="Proteomes" id="UP000619118"/>
    </source>
</evidence>
<comment type="similarity">
    <text evidence="7">Belongs to the binding-protein-dependent transport system permease family.</text>
</comment>
<evidence type="ECO:0000256" key="7">
    <source>
        <dbReference type="RuleBase" id="RU363032"/>
    </source>
</evidence>
<dbReference type="CDD" id="cd06261">
    <property type="entry name" value="TM_PBP2"/>
    <property type="match status" value="1"/>
</dbReference>